<evidence type="ECO:0008006" key="4">
    <source>
        <dbReference type="Google" id="ProtNLM"/>
    </source>
</evidence>
<dbReference type="AlphaFoldDB" id="A0A916K1L1"/>
<evidence type="ECO:0000313" key="3">
    <source>
        <dbReference type="Proteomes" id="UP000693672"/>
    </source>
</evidence>
<dbReference type="InterPro" id="IPR008557">
    <property type="entry name" value="PhoX"/>
</dbReference>
<evidence type="ECO:0000256" key="1">
    <source>
        <dbReference type="SAM" id="SignalP"/>
    </source>
</evidence>
<dbReference type="EMBL" id="CAJVAS010000005">
    <property type="protein sequence ID" value="CAG7614430.1"/>
    <property type="molecule type" value="Genomic_DNA"/>
</dbReference>
<dbReference type="PANTHER" id="PTHR35399">
    <property type="entry name" value="SLR8030 PROTEIN"/>
    <property type="match status" value="1"/>
</dbReference>
<dbReference type="Pfam" id="PF05787">
    <property type="entry name" value="PhoX"/>
    <property type="match status" value="1"/>
</dbReference>
<sequence>MNEKKIMSRRSFLAYVGSGTAALLAASSGLSLFSGKALAEEEAGALFTYPEDTVAAAKGLIKPSSQDELLLPPGFTYDVLAAYGDPINAKGDTFGFNNSGTSYHPAGDSSSDGLLWVNHESADAFWVLGAAQNGHYSAAQIEKLLYAQGGTVLGISRNASGSWVMNPSSPYARRITGLDAFELAGPARGAKAVHGASRVQGTFGNGAGGTTLWGTQLSSENQAADTAREAGLPQTHYGWVIEVDPADARFPLRKHTALGRFRHGATVMSLAKDRRVVVYMGDSAAYACLYKYVSKGTFDPAKGKANADLLTDGKLYAADVVRGRWIEITVQAVRSALNNLLYSLPSSLGYTREELLELFREEADVYTYTSEAALILGATPTDRPQTVQTSPQAGLLFVAHTNNTDHGNLHGQISRLLENGGDCGALDFSFETVAAGGLQSGFSSPSGLVTDHFGNLWVSTGMASDQLNQGAYAEFQNNGLFAVMSPLSANRKVMQFASAPSEAAFAGPCFTPDERTMFVAVQYPGATASESSLPASTWPAGTGGKLPRPAIVAIRGFSY</sequence>
<protein>
    <recommendedName>
        <fullName evidence="4">DUF839 domain-containing protein</fullName>
    </recommendedName>
</protein>
<reference evidence="2" key="1">
    <citation type="submission" date="2021-06" db="EMBL/GenBank/DDBJ databases">
        <authorList>
            <person name="Criscuolo A."/>
        </authorList>
    </citation>
    <scope>NUCLEOTIDE SEQUENCE</scope>
    <source>
        <strain evidence="2">CIP111600</strain>
    </source>
</reference>
<keyword evidence="1" id="KW-0732">Signal</keyword>
<keyword evidence="3" id="KW-1185">Reference proteome</keyword>
<dbReference type="RefSeq" id="WP_218091504.1">
    <property type="nucleotide sequence ID" value="NZ_CAJVAS010000005.1"/>
</dbReference>
<dbReference type="InterPro" id="IPR006311">
    <property type="entry name" value="TAT_signal"/>
</dbReference>
<proteinExistence type="predicted"/>
<feature type="signal peptide" evidence="1">
    <location>
        <begin position="1"/>
        <end position="39"/>
    </location>
</feature>
<dbReference type="PROSITE" id="PS51318">
    <property type="entry name" value="TAT"/>
    <property type="match status" value="1"/>
</dbReference>
<evidence type="ECO:0000313" key="2">
    <source>
        <dbReference type="EMBL" id="CAG7614430.1"/>
    </source>
</evidence>
<accession>A0A916K1L1</accession>
<dbReference type="PANTHER" id="PTHR35399:SF2">
    <property type="entry name" value="DUF839 DOMAIN-CONTAINING PROTEIN"/>
    <property type="match status" value="1"/>
</dbReference>
<dbReference type="Proteomes" id="UP000693672">
    <property type="component" value="Unassembled WGS sequence"/>
</dbReference>
<name>A0A916K1L1_9BACL</name>
<organism evidence="2 3">
    <name type="scientific">Paenibacillus solanacearum</name>
    <dbReference type="NCBI Taxonomy" id="2048548"/>
    <lineage>
        <taxon>Bacteria</taxon>
        <taxon>Bacillati</taxon>
        <taxon>Bacillota</taxon>
        <taxon>Bacilli</taxon>
        <taxon>Bacillales</taxon>
        <taxon>Paenibacillaceae</taxon>
        <taxon>Paenibacillus</taxon>
    </lineage>
</organism>
<comment type="caution">
    <text evidence="2">The sequence shown here is derived from an EMBL/GenBank/DDBJ whole genome shotgun (WGS) entry which is preliminary data.</text>
</comment>
<feature type="chain" id="PRO_5037794488" description="DUF839 domain-containing protein" evidence="1">
    <location>
        <begin position="40"/>
        <end position="559"/>
    </location>
</feature>
<gene>
    <name evidence="2" type="ORF">PAESOLCIP111_01708</name>
</gene>